<evidence type="ECO:0000313" key="2">
    <source>
        <dbReference type="EMBL" id="NNF08038.1"/>
    </source>
</evidence>
<sequence>MRRGVRLLCRVLLLCFGVSLNSGAAHGQTLSSTMTHSHAMLVPEKQVAFEVGFQSWENLPDESRAKLRLALRRGGWGLATGVEQVQLEDEVLWSWSVGLRRSWGRAIYEISTQQQQGLG</sequence>
<proteinExistence type="predicted"/>
<name>A0A7Y2EGP7_UNCEI</name>
<dbReference type="EMBL" id="JABDJR010000599">
    <property type="protein sequence ID" value="NNF08038.1"/>
    <property type="molecule type" value="Genomic_DNA"/>
</dbReference>
<feature type="non-terminal residue" evidence="2">
    <location>
        <position position="119"/>
    </location>
</feature>
<comment type="caution">
    <text evidence="2">The sequence shown here is derived from an EMBL/GenBank/DDBJ whole genome shotgun (WGS) entry which is preliminary data.</text>
</comment>
<keyword evidence="1" id="KW-0732">Signal</keyword>
<dbReference type="Proteomes" id="UP000547674">
    <property type="component" value="Unassembled WGS sequence"/>
</dbReference>
<gene>
    <name evidence="2" type="ORF">HKN21_14840</name>
</gene>
<evidence type="ECO:0000313" key="3">
    <source>
        <dbReference type="Proteomes" id="UP000547674"/>
    </source>
</evidence>
<organism evidence="2 3">
    <name type="scientific">Eiseniibacteriota bacterium</name>
    <dbReference type="NCBI Taxonomy" id="2212470"/>
    <lineage>
        <taxon>Bacteria</taxon>
        <taxon>Candidatus Eiseniibacteriota</taxon>
    </lineage>
</organism>
<accession>A0A7Y2EGP7</accession>
<reference evidence="2 3" key="1">
    <citation type="submission" date="2020-03" db="EMBL/GenBank/DDBJ databases">
        <title>Metabolic flexibility allows generalist bacteria to become dominant in a frequently disturbed ecosystem.</title>
        <authorList>
            <person name="Chen Y.-J."/>
            <person name="Leung P.M."/>
            <person name="Bay S.K."/>
            <person name="Hugenholtz P."/>
            <person name="Kessler A.J."/>
            <person name="Shelley G."/>
            <person name="Waite D.W."/>
            <person name="Cook P.L."/>
            <person name="Greening C."/>
        </authorList>
    </citation>
    <scope>NUCLEOTIDE SEQUENCE [LARGE SCALE GENOMIC DNA]</scope>
    <source>
        <strain evidence="2">SS_bin_28</strain>
    </source>
</reference>
<feature type="signal peptide" evidence="1">
    <location>
        <begin position="1"/>
        <end position="24"/>
    </location>
</feature>
<protein>
    <submittedName>
        <fullName evidence="2">Uncharacterized protein</fullName>
    </submittedName>
</protein>
<feature type="chain" id="PRO_5030628543" evidence="1">
    <location>
        <begin position="25"/>
        <end position="119"/>
    </location>
</feature>
<dbReference type="AlphaFoldDB" id="A0A7Y2EGP7"/>
<evidence type="ECO:0000256" key="1">
    <source>
        <dbReference type="SAM" id="SignalP"/>
    </source>
</evidence>